<dbReference type="Proteomes" id="UP000067626">
    <property type="component" value="Chromosome"/>
</dbReference>
<name>A0A0K1EPF4_CHOCO</name>
<accession>A0A0K1EPF4</accession>
<sequence>MPGSFLAVLTVFFPRANVAEGLRKGKAQGVRAEARG</sequence>
<dbReference type="AlphaFoldDB" id="A0A0K1EPF4"/>
<protein>
    <submittedName>
        <fullName evidence="1">Uncharacterized protein</fullName>
    </submittedName>
</protein>
<evidence type="ECO:0000313" key="1">
    <source>
        <dbReference type="EMBL" id="AKT42731.1"/>
    </source>
</evidence>
<gene>
    <name evidence="1" type="ORF">CMC5_069580</name>
</gene>
<dbReference type="KEGG" id="ccro:CMC5_069580"/>
<reference evidence="1 2" key="1">
    <citation type="submission" date="2015-07" db="EMBL/GenBank/DDBJ databases">
        <title>Genome analysis of myxobacterium Chondromyces crocatus Cm c5 reveals a high potential for natural compound synthesis and the genetic basis for the loss of fruiting body formation.</title>
        <authorList>
            <person name="Zaburannyi N."/>
            <person name="Bunk B."/>
            <person name="Maier J."/>
            <person name="Overmann J."/>
            <person name="Mueller R."/>
        </authorList>
    </citation>
    <scope>NUCLEOTIDE SEQUENCE [LARGE SCALE GENOMIC DNA]</scope>
    <source>
        <strain evidence="1 2">Cm c5</strain>
    </source>
</reference>
<evidence type="ECO:0000313" key="2">
    <source>
        <dbReference type="Proteomes" id="UP000067626"/>
    </source>
</evidence>
<proteinExistence type="predicted"/>
<dbReference type="EMBL" id="CP012159">
    <property type="protein sequence ID" value="AKT42731.1"/>
    <property type="molecule type" value="Genomic_DNA"/>
</dbReference>
<organism evidence="1 2">
    <name type="scientific">Chondromyces crocatus</name>
    <dbReference type="NCBI Taxonomy" id="52"/>
    <lineage>
        <taxon>Bacteria</taxon>
        <taxon>Pseudomonadati</taxon>
        <taxon>Myxococcota</taxon>
        <taxon>Polyangia</taxon>
        <taxon>Polyangiales</taxon>
        <taxon>Polyangiaceae</taxon>
        <taxon>Chondromyces</taxon>
    </lineage>
</organism>
<keyword evidence="2" id="KW-1185">Reference proteome</keyword>